<organism evidence="1 2">
    <name type="scientific">Lactobacillus amylovorus</name>
    <dbReference type="NCBI Taxonomy" id="1604"/>
    <lineage>
        <taxon>Bacteria</taxon>
        <taxon>Bacillati</taxon>
        <taxon>Bacillota</taxon>
        <taxon>Bacilli</taxon>
        <taxon>Lactobacillales</taxon>
        <taxon>Lactobacillaceae</taxon>
        <taxon>Lactobacillus</taxon>
    </lineage>
</organism>
<evidence type="ECO:0000313" key="1">
    <source>
        <dbReference type="EMBL" id="MDB6258885.1"/>
    </source>
</evidence>
<dbReference type="SUPFAM" id="SSF47413">
    <property type="entry name" value="lambda repressor-like DNA-binding domains"/>
    <property type="match status" value="1"/>
</dbReference>
<dbReference type="GeneID" id="66522862"/>
<dbReference type="Proteomes" id="UP001141981">
    <property type="component" value="Unassembled WGS sequence"/>
</dbReference>
<comment type="caution">
    <text evidence="1">The sequence shown here is derived from an EMBL/GenBank/DDBJ whole genome shotgun (WGS) entry which is preliminary data.</text>
</comment>
<dbReference type="Pfam" id="PF21259">
    <property type="entry name" value="Rgg_C"/>
    <property type="match status" value="1"/>
</dbReference>
<dbReference type="CDD" id="cd00093">
    <property type="entry name" value="HTH_XRE"/>
    <property type="match status" value="1"/>
</dbReference>
<sequence>MTIGEALKKSRNSLGLTQSQFAHDVVSESFYSKVERGINEITATDLLKLLQVNHINIVDFLAEIEDETNNNLQEDLKIQLLDAYSSRDKEKISKLNKKIQKSSCSTDVKISSLLINAVVNDKVKDLNVREKNQIKKRFLEVDEWTKNITTLQLFCNSMIIFNLDELELLMKELEHTYRENLGKYPFNIQRIIASICINYFHNCYTYSKYEKASIGFKLIDRLAKIPDLGIYLIVTNFYRAFFNDNQRKCKEILNFLDENNLREVSLRLP</sequence>
<dbReference type="InterPro" id="IPR010982">
    <property type="entry name" value="Lambda_DNA-bd_dom_sf"/>
</dbReference>
<accession>A0A4U0CI82</accession>
<reference evidence="1" key="1">
    <citation type="journal article" date="2022" name="Microorganisms">
        <title>Antibiotic Susceptibility, Resistance Gene Determinants and Corresponding Genomic Regions in Lactobacillus amylovorus Isolates Derived from Wild Boars and Domestic Pigs.</title>
        <authorList>
            <person name="Moravkova M."/>
            <person name="Kostovova I."/>
            <person name="Kavanova K."/>
            <person name="Pechar R."/>
            <person name="Stanek S."/>
            <person name="Brychta A."/>
            <person name="Zeman M."/>
            <person name="Kubasova T."/>
        </authorList>
    </citation>
    <scope>NUCLEOTIDE SEQUENCE</scope>
    <source>
        <strain evidence="1">M490A</strain>
    </source>
</reference>
<reference evidence="1" key="2">
    <citation type="submission" date="2022-10" db="EMBL/GenBank/DDBJ databases">
        <authorList>
            <person name="Kostovova I."/>
            <person name="Moravkova M."/>
            <person name="Pechar R."/>
        </authorList>
    </citation>
    <scope>NUCLEOTIDE SEQUENCE</scope>
    <source>
        <strain evidence="1">M490A</strain>
    </source>
</reference>
<dbReference type="Gene3D" id="1.10.260.40">
    <property type="entry name" value="lambda repressor-like DNA-binding domains"/>
    <property type="match status" value="1"/>
</dbReference>
<dbReference type="Pfam" id="PF01381">
    <property type="entry name" value="HTH_3"/>
    <property type="match status" value="1"/>
</dbReference>
<proteinExistence type="predicted"/>
<gene>
    <name evidence="1" type="ORF">ODU72_09495</name>
</gene>
<dbReference type="InterPro" id="IPR001387">
    <property type="entry name" value="Cro/C1-type_HTH"/>
</dbReference>
<evidence type="ECO:0000313" key="2">
    <source>
        <dbReference type="Proteomes" id="UP001141981"/>
    </source>
</evidence>
<name>A0A4U0CI82_LACAM</name>
<dbReference type="SMART" id="SM00530">
    <property type="entry name" value="HTH_XRE"/>
    <property type="match status" value="1"/>
</dbReference>
<dbReference type="PROSITE" id="PS50943">
    <property type="entry name" value="HTH_CROC1"/>
    <property type="match status" value="1"/>
</dbReference>
<dbReference type="EMBL" id="JAOTGY010000025">
    <property type="protein sequence ID" value="MDB6258885.1"/>
    <property type="molecule type" value="Genomic_DNA"/>
</dbReference>
<dbReference type="PANTHER" id="PTHR37038">
    <property type="entry name" value="TRANSCRIPTIONAL REGULATOR-RELATED"/>
    <property type="match status" value="1"/>
</dbReference>
<dbReference type="InterPro" id="IPR010057">
    <property type="entry name" value="Transcription_activator_Rgg_C"/>
</dbReference>
<protein>
    <submittedName>
        <fullName evidence="1">Helix-turn-helix transcriptional regulator</fullName>
    </submittedName>
</protein>
<dbReference type="GO" id="GO:0003677">
    <property type="term" value="F:DNA binding"/>
    <property type="evidence" value="ECO:0007669"/>
    <property type="project" value="InterPro"/>
</dbReference>
<dbReference type="RefSeq" id="WP_013436913.1">
    <property type="nucleotide sequence ID" value="NZ_JAOTGQ010000009.1"/>
</dbReference>
<dbReference type="AlphaFoldDB" id="A0A4U0CI82"/>
<dbReference type="InterPro" id="IPR053163">
    <property type="entry name" value="HTH-type_regulator_Rgg"/>
</dbReference>
<dbReference type="OMA" id="YLDNCYE"/>